<evidence type="ECO:0000313" key="3">
    <source>
        <dbReference type="Proteomes" id="UP000228495"/>
    </source>
</evidence>
<evidence type="ECO:0000313" key="2">
    <source>
        <dbReference type="EMBL" id="PIP56217.1"/>
    </source>
</evidence>
<accession>A0A2H0BEX0</accession>
<sequence>MHTPLIISTVLVSISMVITPLLGSIEENVEISDVMVQVDPIQQTMEVNLPEVTILPNSPFYVLKIMWEEVRLFLSRSPEQQLELVLQLANVRLAETLALINTQQPDFAQYTFGQYETLVAKSEQIVEVLTKDNTIDNTLNAKLSTQRETNKLAELLMGEYTIRWSK</sequence>
<comment type="caution">
    <text evidence="2">The sequence shown here is derived from an EMBL/GenBank/DDBJ whole genome shotgun (WGS) entry which is preliminary data.</text>
</comment>
<gene>
    <name evidence="2" type="ORF">COX05_04190</name>
</gene>
<proteinExistence type="predicted"/>
<evidence type="ECO:0000259" key="1">
    <source>
        <dbReference type="Pfam" id="PF18915"/>
    </source>
</evidence>
<reference evidence="2 3" key="1">
    <citation type="submission" date="2017-09" db="EMBL/GenBank/DDBJ databases">
        <title>Depth-based differentiation of microbial function through sediment-hosted aquifers and enrichment of novel symbionts in the deep terrestrial subsurface.</title>
        <authorList>
            <person name="Probst A.J."/>
            <person name="Ladd B."/>
            <person name="Jarett J.K."/>
            <person name="Geller-Mcgrath D.E."/>
            <person name="Sieber C.M."/>
            <person name="Emerson J.B."/>
            <person name="Anantharaman K."/>
            <person name="Thomas B.C."/>
            <person name="Malmstrom R."/>
            <person name="Stieglmeier M."/>
            <person name="Klingl A."/>
            <person name="Woyke T."/>
            <person name="Ryan C.M."/>
            <person name="Banfield J.F."/>
        </authorList>
    </citation>
    <scope>NUCLEOTIDE SEQUENCE [LARGE SCALE GENOMIC DNA]</scope>
    <source>
        <strain evidence="2">CG22_combo_CG10-13_8_21_14_all_39_12</strain>
    </source>
</reference>
<dbReference type="Pfam" id="PF18915">
    <property type="entry name" value="DUF5667"/>
    <property type="match status" value="1"/>
</dbReference>
<feature type="domain" description="DUF5667" evidence="1">
    <location>
        <begin position="54"/>
        <end position="137"/>
    </location>
</feature>
<dbReference type="EMBL" id="PCSU01000073">
    <property type="protein sequence ID" value="PIP56217.1"/>
    <property type="molecule type" value="Genomic_DNA"/>
</dbReference>
<dbReference type="AlphaFoldDB" id="A0A2H0BEX0"/>
<protein>
    <recommendedName>
        <fullName evidence="1">DUF5667 domain-containing protein</fullName>
    </recommendedName>
</protein>
<dbReference type="InterPro" id="IPR043725">
    <property type="entry name" value="DUF5667"/>
</dbReference>
<organism evidence="2 3">
    <name type="scientific">candidate division WWE3 bacterium CG22_combo_CG10-13_8_21_14_all_39_12</name>
    <dbReference type="NCBI Taxonomy" id="1975094"/>
    <lineage>
        <taxon>Bacteria</taxon>
        <taxon>Katanobacteria</taxon>
    </lineage>
</organism>
<name>A0A2H0BEX0_UNCKA</name>
<dbReference type="Proteomes" id="UP000228495">
    <property type="component" value="Unassembled WGS sequence"/>
</dbReference>